<gene>
    <name evidence="4" type="ORF">DJ019_07370</name>
</gene>
<dbReference type="Pfam" id="PF00072">
    <property type="entry name" value="Response_reg"/>
    <property type="match status" value="1"/>
</dbReference>
<keyword evidence="5" id="KW-1185">Reference proteome</keyword>
<evidence type="ECO:0000313" key="5">
    <source>
        <dbReference type="Proteomes" id="UP000249524"/>
    </source>
</evidence>
<organism evidence="4 5">
    <name type="scientific">Phenylobacterium kunshanense</name>
    <dbReference type="NCBI Taxonomy" id="1445034"/>
    <lineage>
        <taxon>Bacteria</taxon>
        <taxon>Pseudomonadati</taxon>
        <taxon>Pseudomonadota</taxon>
        <taxon>Alphaproteobacteria</taxon>
        <taxon>Caulobacterales</taxon>
        <taxon>Caulobacteraceae</taxon>
        <taxon>Phenylobacterium</taxon>
    </lineage>
</organism>
<dbReference type="Gene3D" id="3.40.50.2300">
    <property type="match status" value="1"/>
</dbReference>
<evidence type="ECO:0000256" key="2">
    <source>
        <dbReference type="PROSITE-ProRule" id="PRU00169"/>
    </source>
</evidence>
<dbReference type="PANTHER" id="PTHR44591:SF3">
    <property type="entry name" value="RESPONSE REGULATORY DOMAIN-CONTAINING PROTEIN"/>
    <property type="match status" value="1"/>
</dbReference>
<dbReference type="InterPro" id="IPR050595">
    <property type="entry name" value="Bact_response_regulator"/>
</dbReference>
<evidence type="ECO:0000313" key="4">
    <source>
        <dbReference type="EMBL" id="RAK67910.1"/>
    </source>
</evidence>
<dbReference type="Proteomes" id="UP000249524">
    <property type="component" value="Unassembled WGS sequence"/>
</dbReference>
<name>A0A328BKQ5_9CAUL</name>
<dbReference type="InterPro" id="IPR001789">
    <property type="entry name" value="Sig_transdc_resp-reg_receiver"/>
</dbReference>
<dbReference type="AlphaFoldDB" id="A0A328BKQ5"/>
<sequence>MAPKLRRVLIADPQPASARLFAELMRDISQSHVWTAQTTERALKLAETVDPQLIVLELGDDRVDGLAIARKIRRSSWTCRQAPIITITGAATAAMILAARDAGVHEFLRKPYSMKDLLRRLEAVTLKERDWVEGVSYIGPDRRRFNSGEYAGPLKRKTDGNETPFQQKINQALKIIRAAVAAAETDPSQAMRAMLTQATTLQSMATDFKMTLAASEFYRHLTRHTQSGAPLTRAEAEKWAAPLLAFLPKDADGDRKSSAAA</sequence>
<dbReference type="GO" id="GO:0000160">
    <property type="term" value="P:phosphorelay signal transduction system"/>
    <property type="evidence" value="ECO:0007669"/>
    <property type="project" value="InterPro"/>
</dbReference>
<dbReference type="CDD" id="cd00156">
    <property type="entry name" value="REC"/>
    <property type="match status" value="1"/>
</dbReference>
<proteinExistence type="predicted"/>
<comment type="caution">
    <text evidence="2">Lacks conserved residue(s) required for the propagation of feature annotation.</text>
</comment>
<protein>
    <submittedName>
        <fullName evidence="4">Response regulator</fullName>
    </submittedName>
</protein>
<dbReference type="SUPFAM" id="SSF52172">
    <property type="entry name" value="CheY-like"/>
    <property type="match status" value="1"/>
</dbReference>
<reference evidence="4 5" key="1">
    <citation type="submission" date="2018-05" db="EMBL/GenBank/DDBJ databases">
        <authorList>
            <person name="Lanie J.A."/>
            <person name="Ng W.-L."/>
            <person name="Kazmierczak K.M."/>
            <person name="Andrzejewski T.M."/>
            <person name="Davidsen T.M."/>
            <person name="Wayne K.J."/>
            <person name="Tettelin H."/>
            <person name="Glass J.I."/>
            <person name="Rusch D."/>
            <person name="Podicherti R."/>
            <person name="Tsui H.-C.T."/>
            <person name="Winkler M.E."/>
        </authorList>
    </citation>
    <scope>NUCLEOTIDE SEQUENCE [LARGE SCALE GENOMIC DNA]</scope>
    <source>
        <strain evidence="4 5">BUT-10</strain>
    </source>
</reference>
<dbReference type="PANTHER" id="PTHR44591">
    <property type="entry name" value="STRESS RESPONSE REGULATOR PROTEIN 1"/>
    <property type="match status" value="1"/>
</dbReference>
<evidence type="ECO:0000259" key="3">
    <source>
        <dbReference type="PROSITE" id="PS50110"/>
    </source>
</evidence>
<dbReference type="SMART" id="SM00448">
    <property type="entry name" value="REC"/>
    <property type="match status" value="1"/>
</dbReference>
<feature type="domain" description="Response regulatory" evidence="3">
    <location>
        <begin position="7"/>
        <end position="125"/>
    </location>
</feature>
<evidence type="ECO:0000256" key="1">
    <source>
        <dbReference type="ARBA" id="ARBA00022553"/>
    </source>
</evidence>
<accession>A0A328BKQ5</accession>
<dbReference type="PROSITE" id="PS50110">
    <property type="entry name" value="RESPONSE_REGULATORY"/>
    <property type="match status" value="1"/>
</dbReference>
<keyword evidence="1" id="KW-0597">Phosphoprotein</keyword>
<dbReference type="InterPro" id="IPR011006">
    <property type="entry name" value="CheY-like_superfamily"/>
</dbReference>
<dbReference type="EMBL" id="QFYS01000002">
    <property type="protein sequence ID" value="RAK67910.1"/>
    <property type="molecule type" value="Genomic_DNA"/>
</dbReference>
<comment type="caution">
    <text evidence="4">The sequence shown here is derived from an EMBL/GenBank/DDBJ whole genome shotgun (WGS) entry which is preliminary data.</text>
</comment>
<dbReference type="OrthoDB" id="9786548at2"/>